<feature type="compositionally biased region" description="Polar residues" evidence="1">
    <location>
        <begin position="244"/>
        <end position="259"/>
    </location>
</feature>
<reference evidence="2" key="1">
    <citation type="submission" date="2025-08" db="UniProtKB">
        <authorList>
            <consortium name="Ensembl"/>
        </authorList>
    </citation>
    <scope>IDENTIFICATION</scope>
</reference>
<organism evidence="2 3">
    <name type="scientific">Pelusios castaneus</name>
    <name type="common">West African mud turtle</name>
    <dbReference type="NCBI Taxonomy" id="367368"/>
    <lineage>
        <taxon>Eukaryota</taxon>
        <taxon>Metazoa</taxon>
        <taxon>Chordata</taxon>
        <taxon>Craniata</taxon>
        <taxon>Vertebrata</taxon>
        <taxon>Euteleostomi</taxon>
        <taxon>Archelosauria</taxon>
        <taxon>Testudinata</taxon>
        <taxon>Testudines</taxon>
        <taxon>Pleurodira</taxon>
        <taxon>Pelomedusidae</taxon>
        <taxon>Pelusios</taxon>
    </lineage>
</organism>
<dbReference type="Ensembl" id="ENSPCET00000026689.1">
    <property type="protein sequence ID" value="ENSPCEP00000025825.1"/>
    <property type="gene ID" value="ENSPCEG00000019425.1"/>
</dbReference>
<evidence type="ECO:0000313" key="3">
    <source>
        <dbReference type="Proteomes" id="UP000694393"/>
    </source>
</evidence>
<evidence type="ECO:0000313" key="2">
    <source>
        <dbReference type="Ensembl" id="ENSPCEP00000025825.1"/>
    </source>
</evidence>
<reference evidence="2" key="2">
    <citation type="submission" date="2025-09" db="UniProtKB">
        <authorList>
            <consortium name="Ensembl"/>
        </authorList>
    </citation>
    <scope>IDENTIFICATION</scope>
</reference>
<dbReference type="AlphaFoldDB" id="A0A8C8SWX5"/>
<dbReference type="PANTHER" id="PTHR36867">
    <property type="entry name" value="MCG131172, ISOFORM CRA_A"/>
    <property type="match status" value="1"/>
</dbReference>
<proteinExistence type="predicted"/>
<protein>
    <submittedName>
        <fullName evidence="2">Uncharacterized protein</fullName>
    </submittedName>
</protein>
<name>A0A8C8SWX5_9SAUR</name>
<accession>A0A8C8SWX5</accession>
<evidence type="ECO:0000256" key="1">
    <source>
        <dbReference type="SAM" id="MobiDB-lite"/>
    </source>
</evidence>
<feature type="region of interest" description="Disordered" evidence="1">
    <location>
        <begin position="224"/>
        <end position="285"/>
    </location>
</feature>
<sequence length="285" mass="31635">METLDEFDNEYPLSMAFCKLISPEAFEVQALAYTEQCLQELYTKMEQSPGICERVMRKRKQMEKEEAGLASFLKAKFFWTLQGEMNYCNYVGIAEMQEKVVQLKRDMQKVNNYARAANAVKVRGPRQVTGKKQALEGGFCPSHARTSGPTVPSKFTMPRVFGPFPELLSKQMDRATASSTDLKHHWAGVWTMNQQSLLDLHPRVLNPGGFPASLQAGNHVNKLRYTGFSRPPGTTPKPSAQKAGPSNMTSTASVFNTPMLSKFQGGSEDDMDNEKPGPSSPPKGA</sequence>
<dbReference type="Proteomes" id="UP000694393">
    <property type="component" value="Unplaced"/>
</dbReference>
<keyword evidence="3" id="KW-1185">Reference proteome</keyword>
<dbReference type="PANTHER" id="PTHR36867:SF1">
    <property type="entry name" value="RIKEN CDNA 2610318N02 GENE"/>
    <property type="match status" value="1"/>
</dbReference>